<name>A0A1C2J2K7_ACITH</name>
<accession>A0A1C2J2K7</accession>
<dbReference type="OrthoDB" id="8563470at2"/>
<evidence type="ECO:0000256" key="1">
    <source>
        <dbReference type="SAM" id="MobiDB-lite"/>
    </source>
</evidence>
<dbReference type="Gene3D" id="3.30.2020.40">
    <property type="entry name" value="Uncharacterised protein PF10387, DUF2442"/>
    <property type="match status" value="1"/>
</dbReference>
<dbReference type="Proteomes" id="UP000094893">
    <property type="component" value="Unassembled WGS sequence"/>
</dbReference>
<evidence type="ECO:0008006" key="6">
    <source>
        <dbReference type="Google" id="ProtNLM"/>
    </source>
</evidence>
<dbReference type="EMBL" id="LWSA01000202">
    <property type="protein sequence ID" value="OCX70241.1"/>
    <property type="molecule type" value="Genomic_DNA"/>
</dbReference>
<dbReference type="EMBL" id="LWRY01000302">
    <property type="protein sequence ID" value="OCX67754.1"/>
    <property type="molecule type" value="Genomic_DNA"/>
</dbReference>
<sequence length="144" mass="15206">MDQIDKILERDWDAANQRGQETLAAGPLAESAYYDQPTGKVVIELNNGVGLHIPPALIQGIENATPADMAEIVIQGRGLGLHFPRLDADLYVPALARGVLGTSAWMRSLGQKGGVSKSPAKAAAARRNGRLGGRPPSTEKKAVS</sequence>
<dbReference type="STRING" id="930.GCA_002079865_02002"/>
<keyword evidence="5" id="KW-1185">Reference proteome</keyword>
<organism evidence="2 5">
    <name type="scientific">Acidithiobacillus thiooxidans</name>
    <name type="common">Thiobacillus thiooxidans</name>
    <dbReference type="NCBI Taxonomy" id="930"/>
    <lineage>
        <taxon>Bacteria</taxon>
        <taxon>Pseudomonadati</taxon>
        <taxon>Pseudomonadota</taxon>
        <taxon>Acidithiobacillia</taxon>
        <taxon>Acidithiobacillales</taxon>
        <taxon>Acidithiobacillaceae</taxon>
        <taxon>Acidithiobacillus</taxon>
    </lineage>
</organism>
<comment type="caution">
    <text evidence="2">The sequence shown here is derived from an EMBL/GenBank/DDBJ whole genome shotgun (WGS) entry which is preliminary data.</text>
</comment>
<dbReference type="Pfam" id="PF10387">
    <property type="entry name" value="DUF2442"/>
    <property type="match status" value="1"/>
</dbReference>
<evidence type="ECO:0000313" key="5">
    <source>
        <dbReference type="Proteomes" id="UP000095008"/>
    </source>
</evidence>
<feature type="region of interest" description="Disordered" evidence="1">
    <location>
        <begin position="110"/>
        <end position="144"/>
    </location>
</feature>
<protein>
    <recommendedName>
        <fullName evidence="6">DUF2442 domain-containing protein</fullName>
    </recommendedName>
</protein>
<reference evidence="2 4" key="1">
    <citation type="journal article" date="2016" name="Int. J. Mol. Sci.">
        <title>Comparative genomics of the extreme acidophile Acidithiobacillus thiooxidans reveals intraspecific divergence and niche adaptation.</title>
        <authorList>
            <person name="Zhang X."/>
            <person name="Feng X."/>
            <person name="Tao J."/>
            <person name="Ma L."/>
            <person name="Xiao Y."/>
            <person name="Liang Y."/>
            <person name="Liu X."/>
            <person name="Yin H."/>
        </authorList>
    </citation>
    <scope>NUCLEOTIDE SEQUENCE [LARGE SCALE GENOMIC DNA]</scope>
    <source>
        <strain evidence="3 4">A02</strain>
        <strain evidence="2">DXS-W</strain>
    </source>
</reference>
<dbReference type="Proteomes" id="UP000095008">
    <property type="component" value="Unassembled WGS sequence"/>
</dbReference>
<gene>
    <name evidence="2" type="ORF">A6M23_20220</name>
    <name evidence="3" type="ORF">A6P07_14680</name>
</gene>
<dbReference type="eggNOG" id="ENOG5032S4D">
    <property type="taxonomic scope" value="Bacteria"/>
</dbReference>
<evidence type="ECO:0000313" key="4">
    <source>
        <dbReference type="Proteomes" id="UP000094893"/>
    </source>
</evidence>
<dbReference type="RefSeq" id="WP_010638684.1">
    <property type="nucleotide sequence ID" value="NZ_DAIAWO010000052.1"/>
</dbReference>
<dbReference type="AlphaFoldDB" id="A0A1C2J2K7"/>
<feature type="compositionally biased region" description="Low complexity" evidence="1">
    <location>
        <begin position="114"/>
        <end position="126"/>
    </location>
</feature>
<evidence type="ECO:0000313" key="2">
    <source>
        <dbReference type="EMBL" id="OCX67754.1"/>
    </source>
</evidence>
<evidence type="ECO:0000313" key="3">
    <source>
        <dbReference type="EMBL" id="OCX70241.1"/>
    </source>
</evidence>
<dbReference type="InterPro" id="IPR018841">
    <property type="entry name" value="DUF2442"/>
</dbReference>
<proteinExistence type="predicted"/>